<dbReference type="GO" id="GO:0005549">
    <property type="term" value="F:odorant binding"/>
    <property type="evidence" value="ECO:0007669"/>
    <property type="project" value="InterPro"/>
</dbReference>
<proteinExistence type="evidence at transcript level"/>
<keyword evidence="1" id="KW-0732">Signal</keyword>
<dbReference type="SMART" id="SM00708">
    <property type="entry name" value="PhBP"/>
    <property type="match status" value="1"/>
</dbReference>
<dbReference type="SUPFAM" id="SSF47565">
    <property type="entry name" value="Insect pheromone/odorant-binding proteins"/>
    <property type="match status" value="1"/>
</dbReference>
<dbReference type="EMBL" id="MN616831">
    <property type="protein sequence ID" value="QGW50323.1"/>
    <property type="molecule type" value="mRNA"/>
</dbReference>
<reference evidence="2" key="1">
    <citation type="journal article" date="2019" name="Sci. Rep.">
        <title>Full-Length Transcriptome Survey and Expression Analysis of Parasitoid Wasp Chouioia cunea upon Exposure to 1-Dodecene.</title>
        <authorList>
            <person name="Pan L."/>
            <person name="Guo M."/>
            <person name="Jin X."/>
            <person name="Sun Z."/>
            <person name="Jiang H."/>
            <person name="Han J."/>
            <person name="Wang Y."/>
            <person name="Yan C."/>
            <person name="Li M."/>
        </authorList>
    </citation>
    <scope>NUCLEOTIDE SEQUENCE</scope>
</reference>
<evidence type="ECO:0000313" key="2">
    <source>
        <dbReference type="EMBL" id="QGW50323.1"/>
    </source>
</evidence>
<dbReference type="InterPro" id="IPR006170">
    <property type="entry name" value="PBP/GOBP"/>
</dbReference>
<sequence length="133" mass="14831">MNIRPCIAGILSVLVLVQCETSTNDDRQLEECLKEIGATKDSFTGPPNYDDPKVKCLQACYLKKNGMLIDGKAVADKLIDTMSKDRPKDVIDLLKAYIPACVDKANEEKDECELGEILRKCILRKIPHLASQH</sequence>
<dbReference type="AlphaFoldDB" id="A0A6B9CII2"/>
<dbReference type="InterPro" id="IPR036728">
    <property type="entry name" value="PBP_GOBP_sf"/>
</dbReference>
<dbReference type="SMR" id="A0A6B9CII2"/>
<protein>
    <submittedName>
        <fullName evidence="2">Odorant-binding protein 28</fullName>
    </submittedName>
</protein>
<organism evidence="2">
    <name type="scientific">Chouioia cunea</name>
    <dbReference type="NCBI Taxonomy" id="1570515"/>
    <lineage>
        <taxon>Eukaryota</taxon>
        <taxon>Metazoa</taxon>
        <taxon>Ecdysozoa</taxon>
        <taxon>Arthropoda</taxon>
        <taxon>Hexapoda</taxon>
        <taxon>Insecta</taxon>
        <taxon>Pterygota</taxon>
        <taxon>Neoptera</taxon>
        <taxon>Endopterygota</taxon>
        <taxon>Hymenoptera</taxon>
        <taxon>Apocrita</taxon>
        <taxon>Proctotrupomorpha</taxon>
        <taxon>Chalcidoidea</taxon>
        <taxon>Eulophidae</taxon>
        <taxon>Tetrastichinae</taxon>
        <taxon>Chouioia</taxon>
    </lineage>
</organism>
<dbReference type="Gene3D" id="1.10.238.20">
    <property type="entry name" value="Pheromone/general odorant binding protein domain"/>
    <property type="match status" value="1"/>
</dbReference>
<dbReference type="Pfam" id="PF01395">
    <property type="entry name" value="PBP_GOBP"/>
    <property type="match status" value="1"/>
</dbReference>
<feature type="signal peptide" evidence="1">
    <location>
        <begin position="1"/>
        <end position="19"/>
    </location>
</feature>
<accession>A0A6B9CII2</accession>
<dbReference type="CDD" id="cd23992">
    <property type="entry name" value="PBP_GOBP"/>
    <property type="match status" value="1"/>
</dbReference>
<name>A0A6B9CII2_9HYME</name>
<evidence type="ECO:0000256" key="1">
    <source>
        <dbReference type="SAM" id="SignalP"/>
    </source>
</evidence>
<feature type="chain" id="PRO_5025593681" evidence="1">
    <location>
        <begin position="20"/>
        <end position="133"/>
    </location>
</feature>